<organism evidence="2 3">
    <name type="scientific">Flaviflexus equikiangi</name>
    <dbReference type="NCBI Taxonomy" id="2758573"/>
    <lineage>
        <taxon>Bacteria</taxon>
        <taxon>Bacillati</taxon>
        <taxon>Actinomycetota</taxon>
        <taxon>Actinomycetes</taxon>
        <taxon>Actinomycetales</taxon>
        <taxon>Actinomycetaceae</taxon>
        <taxon>Flaviflexus</taxon>
    </lineage>
</organism>
<name>A0ABS2TJD2_9ACTO</name>
<dbReference type="RefSeq" id="WP_187996690.1">
    <property type="nucleotide sequence ID" value="NZ_JACEXG010000003.1"/>
</dbReference>
<dbReference type="PROSITE" id="PS51186">
    <property type="entry name" value="GNAT"/>
    <property type="match status" value="1"/>
</dbReference>
<gene>
    <name evidence="2" type="ORF">JVW63_06765</name>
</gene>
<dbReference type="Pfam" id="PF00583">
    <property type="entry name" value="Acetyltransf_1"/>
    <property type="match status" value="1"/>
</dbReference>
<dbReference type="Proteomes" id="UP000705983">
    <property type="component" value="Unassembled WGS sequence"/>
</dbReference>
<protein>
    <submittedName>
        <fullName evidence="2">GNAT family N-acetyltransferase</fullName>
    </submittedName>
</protein>
<sequence length="285" mass="31597">MRSMGMDRATEVFWQTGAHRWDTLAENGTTIVFERGDDYAIIAASIEPVADLDELRAREHEEGFFRMTAIGNPDSINTVLDRLQDQARAGSLGSLRGSGELPAPSRAMFQGDTMAGLAQRHRDWLGKHEGHRWDFFYSENPLPVQPGDDRIQRLDLGTWRAEIERVISASNPITSALEDLDSLTWYGYVDGELLGGAMGVERRVDLDGIEGSHFAGLGTDPALQGRGIGGAVMSGTINRELEETAIVTFGMWSWNDRARKLYHKLGITQGHSYSTLARTPLQEYA</sequence>
<feature type="domain" description="N-acetyltransferase" evidence="1">
    <location>
        <begin position="149"/>
        <end position="285"/>
    </location>
</feature>
<evidence type="ECO:0000259" key="1">
    <source>
        <dbReference type="PROSITE" id="PS51186"/>
    </source>
</evidence>
<evidence type="ECO:0000313" key="2">
    <source>
        <dbReference type="EMBL" id="MBM9433394.1"/>
    </source>
</evidence>
<dbReference type="InterPro" id="IPR016181">
    <property type="entry name" value="Acyl_CoA_acyltransferase"/>
</dbReference>
<comment type="caution">
    <text evidence="2">The sequence shown here is derived from an EMBL/GenBank/DDBJ whole genome shotgun (WGS) entry which is preliminary data.</text>
</comment>
<accession>A0ABS2TJD2</accession>
<proteinExistence type="predicted"/>
<keyword evidence="3" id="KW-1185">Reference proteome</keyword>
<dbReference type="Gene3D" id="3.40.630.30">
    <property type="match status" value="1"/>
</dbReference>
<evidence type="ECO:0000313" key="3">
    <source>
        <dbReference type="Proteomes" id="UP000705983"/>
    </source>
</evidence>
<reference evidence="3" key="1">
    <citation type="submission" date="2021-02" db="EMBL/GenBank/DDBJ databases">
        <title>Leucobacter sp. CX169.</title>
        <authorList>
            <person name="Cheng Y."/>
        </authorList>
    </citation>
    <scope>NUCLEOTIDE SEQUENCE [LARGE SCALE GENOMIC DNA]</scope>
    <source>
        <strain evidence="3">JY899</strain>
    </source>
</reference>
<dbReference type="SUPFAM" id="SSF55729">
    <property type="entry name" value="Acyl-CoA N-acyltransferases (Nat)"/>
    <property type="match status" value="1"/>
</dbReference>
<dbReference type="InterPro" id="IPR000182">
    <property type="entry name" value="GNAT_dom"/>
</dbReference>
<dbReference type="EMBL" id="JAFFJS010000003">
    <property type="protein sequence ID" value="MBM9433394.1"/>
    <property type="molecule type" value="Genomic_DNA"/>
</dbReference>